<dbReference type="InterPro" id="IPR050150">
    <property type="entry name" value="IgV_Light_Chain"/>
</dbReference>
<dbReference type="SMART" id="SM00409">
    <property type="entry name" value="IG"/>
    <property type="match status" value="1"/>
</dbReference>
<dbReference type="EMBL" id="KB105468">
    <property type="protein sequence ID" value="ELK32268.1"/>
    <property type="molecule type" value="Genomic_DNA"/>
</dbReference>
<accession>L5M3H6</accession>
<dbReference type="InterPro" id="IPR003599">
    <property type="entry name" value="Ig_sub"/>
</dbReference>
<dbReference type="Proteomes" id="UP000010556">
    <property type="component" value="Unassembled WGS sequence"/>
</dbReference>
<evidence type="ECO:0000256" key="2">
    <source>
        <dbReference type="SAM" id="SignalP"/>
    </source>
</evidence>
<sequence length="243" mass="25576">MAWLPLYLLPLIVSTGQSGHSTWGPAPDSPSQLSPRGACSSGRSLCADPVLTQPPSASAAPGASAKLTCTLSAEHSSYTIDWYQQRPGQAPRFIMRLTSSGSHTKGDGIPDRFSGSVASSVVTQPPAVSVAPGQTARITCQGNPLTSYYPSWHQQKPGQAPVVVVYGNNNRPSGIPERFSSSDSGDTNTLTISGAQVQDEADYYCSVWDGSADAHSDTGRWGSGTETSLCHPLLQPRGMQTEP</sequence>
<dbReference type="InterPro" id="IPR013783">
    <property type="entry name" value="Ig-like_fold"/>
</dbReference>
<dbReference type="Pfam" id="PF07686">
    <property type="entry name" value="V-set"/>
    <property type="match status" value="2"/>
</dbReference>
<feature type="signal peptide" evidence="2">
    <location>
        <begin position="1"/>
        <end position="18"/>
    </location>
</feature>
<dbReference type="InterPro" id="IPR007110">
    <property type="entry name" value="Ig-like_dom"/>
</dbReference>
<protein>
    <submittedName>
        <fullName evidence="4">Ig lambda chain V-III region SH</fullName>
    </submittedName>
</protein>
<feature type="region of interest" description="Disordered" evidence="1">
    <location>
        <begin position="215"/>
        <end position="243"/>
    </location>
</feature>
<dbReference type="SMART" id="SM00406">
    <property type="entry name" value="IGv"/>
    <property type="match status" value="2"/>
</dbReference>
<dbReference type="InterPro" id="IPR013106">
    <property type="entry name" value="Ig_V-set"/>
</dbReference>
<name>L5M3H6_MYODS</name>
<feature type="chain" id="PRO_5003970898" evidence="2">
    <location>
        <begin position="19"/>
        <end position="243"/>
    </location>
</feature>
<dbReference type="PANTHER" id="PTHR23267">
    <property type="entry name" value="IMMUNOGLOBULIN LIGHT CHAIN"/>
    <property type="match status" value="1"/>
</dbReference>
<dbReference type="Gene3D" id="2.60.40.10">
    <property type="entry name" value="Immunoglobulins"/>
    <property type="match status" value="2"/>
</dbReference>
<feature type="region of interest" description="Disordered" evidence="1">
    <location>
        <begin position="19"/>
        <end position="40"/>
    </location>
</feature>
<dbReference type="FunFam" id="2.60.40.10:FF:001713">
    <property type="entry name" value="Immunoglobulin lambda variable 3-19"/>
    <property type="match status" value="1"/>
</dbReference>
<gene>
    <name evidence="4" type="ORF">MDA_GLEAN10000405</name>
</gene>
<dbReference type="InterPro" id="IPR036179">
    <property type="entry name" value="Ig-like_dom_sf"/>
</dbReference>
<evidence type="ECO:0000259" key="3">
    <source>
        <dbReference type="PROSITE" id="PS50835"/>
    </source>
</evidence>
<feature type="domain" description="Ig-like" evidence="3">
    <location>
        <begin position="49"/>
        <end position="207"/>
    </location>
</feature>
<dbReference type="AlphaFoldDB" id="L5M3H6"/>
<keyword evidence="5" id="KW-1185">Reference proteome</keyword>
<dbReference type="SUPFAM" id="SSF48726">
    <property type="entry name" value="Immunoglobulin"/>
    <property type="match status" value="2"/>
</dbReference>
<proteinExistence type="predicted"/>
<evidence type="ECO:0000256" key="1">
    <source>
        <dbReference type="SAM" id="MobiDB-lite"/>
    </source>
</evidence>
<organism evidence="4 5">
    <name type="scientific">Myotis davidii</name>
    <name type="common">David's myotis</name>
    <dbReference type="NCBI Taxonomy" id="225400"/>
    <lineage>
        <taxon>Eukaryota</taxon>
        <taxon>Metazoa</taxon>
        <taxon>Chordata</taxon>
        <taxon>Craniata</taxon>
        <taxon>Vertebrata</taxon>
        <taxon>Euteleostomi</taxon>
        <taxon>Mammalia</taxon>
        <taxon>Eutheria</taxon>
        <taxon>Laurasiatheria</taxon>
        <taxon>Chiroptera</taxon>
        <taxon>Yangochiroptera</taxon>
        <taxon>Vespertilionidae</taxon>
        <taxon>Myotis</taxon>
    </lineage>
</organism>
<evidence type="ECO:0000313" key="5">
    <source>
        <dbReference type="Proteomes" id="UP000010556"/>
    </source>
</evidence>
<evidence type="ECO:0000313" key="4">
    <source>
        <dbReference type="EMBL" id="ELK32268.1"/>
    </source>
</evidence>
<keyword evidence="2" id="KW-0732">Signal</keyword>
<reference evidence="5" key="1">
    <citation type="journal article" date="2013" name="Science">
        <title>Comparative analysis of bat genomes provides insight into the evolution of flight and immunity.</title>
        <authorList>
            <person name="Zhang G."/>
            <person name="Cowled C."/>
            <person name="Shi Z."/>
            <person name="Huang Z."/>
            <person name="Bishop-Lilly K.A."/>
            <person name="Fang X."/>
            <person name="Wynne J.W."/>
            <person name="Xiong Z."/>
            <person name="Baker M.L."/>
            <person name="Zhao W."/>
            <person name="Tachedjian M."/>
            <person name="Zhu Y."/>
            <person name="Zhou P."/>
            <person name="Jiang X."/>
            <person name="Ng J."/>
            <person name="Yang L."/>
            <person name="Wu L."/>
            <person name="Xiao J."/>
            <person name="Feng Y."/>
            <person name="Chen Y."/>
            <person name="Sun X."/>
            <person name="Zhang Y."/>
            <person name="Marsh G.A."/>
            <person name="Crameri G."/>
            <person name="Broder C.C."/>
            <person name="Frey K.G."/>
            <person name="Wang L.F."/>
            <person name="Wang J."/>
        </authorList>
    </citation>
    <scope>NUCLEOTIDE SEQUENCE [LARGE SCALE GENOMIC DNA]</scope>
</reference>
<dbReference type="PROSITE" id="PS50835">
    <property type="entry name" value="IG_LIKE"/>
    <property type="match status" value="1"/>
</dbReference>